<feature type="domain" description="Protein kinase" evidence="7">
    <location>
        <begin position="18"/>
        <end position="268"/>
    </location>
</feature>
<evidence type="ECO:0000256" key="6">
    <source>
        <dbReference type="SAM" id="MobiDB-lite"/>
    </source>
</evidence>
<dbReference type="InterPro" id="IPR050660">
    <property type="entry name" value="NEK_Ser/Thr_kinase"/>
</dbReference>
<dbReference type="SUPFAM" id="SSF56112">
    <property type="entry name" value="Protein kinase-like (PK-like)"/>
    <property type="match status" value="1"/>
</dbReference>
<dbReference type="Gene3D" id="1.10.510.10">
    <property type="entry name" value="Transferase(Phosphotransferase) domain 1"/>
    <property type="match status" value="1"/>
</dbReference>
<feature type="compositionally biased region" description="Gly residues" evidence="6">
    <location>
        <begin position="462"/>
        <end position="473"/>
    </location>
</feature>
<accession>A0A7X0NRN4</accession>
<dbReference type="RefSeq" id="WP_312903486.1">
    <property type="nucleotide sequence ID" value="NZ_JACHMI010000001.1"/>
</dbReference>
<dbReference type="InterPro" id="IPR008271">
    <property type="entry name" value="Ser/Thr_kinase_AS"/>
</dbReference>
<evidence type="ECO:0000256" key="4">
    <source>
        <dbReference type="ARBA" id="ARBA00022777"/>
    </source>
</evidence>
<dbReference type="PROSITE" id="PS00108">
    <property type="entry name" value="PROTEIN_KINASE_ST"/>
    <property type="match status" value="1"/>
</dbReference>
<protein>
    <recommendedName>
        <fullName evidence="1">non-specific serine/threonine protein kinase</fullName>
        <ecNumber evidence="1">2.7.11.1</ecNumber>
    </recommendedName>
</protein>
<dbReference type="AlphaFoldDB" id="A0A7X0NRN4"/>
<organism evidence="8 9">
    <name type="scientific">Nonomuraea rubra</name>
    <dbReference type="NCBI Taxonomy" id="46180"/>
    <lineage>
        <taxon>Bacteria</taxon>
        <taxon>Bacillati</taxon>
        <taxon>Actinomycetota</taxon>
        <taxon>Actinomycetes</taxon>
        <taxon>Streptosporangiales</taxon>
        <taxon>Streptosporangiaceae</taxon>
        <taxon>Nonomuraea</taxon>
    </lineage>
</organism>
<dbReference type="PROSITE" id="PS50011">
    <property type="entry name" value="PROTEIN_KINASE_DOM"/>
    <property type="match status" value="1"/>
</dbReference>
<feature type="compositionally biased region" description="Polar residues" evidence="6">
    <location>
        <begin position="685"/>
        <end position="694"/>
    </location>
</feature>
<evidence type="ECO:0000256" key="2">
    <source>
        <dbReference type="ARBA" id="ARBA00022679"/>
    </source>
</evidence>
<dbReference type="GO" id="GO:0004674">
    <property type="term" value="F:protein serine/threonine kinase activity"/>
    <property type="evidence" value="ECO:0007669"/>
    <property type="project" value="UniProtKB-EC"/>
</dbReference>
<feature type="compositionally biased region" description="Gly residues" evidence="6">
    <location>
        <begin position="432"/>
        <end position="445"/>
    </location>
</feature>
<keyword evidence="2" id="KW-0808">Transferase</keyword>
<dbReference type="CDD" id="cd14014">
    <property type="entry name" value="STKc_PknB_like"/>
    <property type="match status" value="1"/>
</dbReference>
<feature type="compositionally biased region" description="Gly residues" evidence="6">
    <location>
        <begin position="493"/>
        <end position="540"/>
    </location>
</feature>
<dbReference type="GO" id="GO:0005524">
    <property type="term" value="F:ATP binding"/>
    <property type="evidence" value="ECO:0007669"/>
    <property type="project" value="UniProtKB-KW"/>
</dbReference>
<gene>
    <name evidence="8" type="ORF">HD593_003131</name>
</gene>
<dbReference type="Gene3D" id="3.30.200.20">
    <property type="entry name" value="Phosphorylase Kinase, domain 1"/>
    <property type="match status" value="1"/>
</dbReference>
<feature type="compositionally biased region" description="Gly residues" evidence="6">
    <location>
        <begin position="388"/>
        <end position="398"/>
    </location>
</feature>
<evidence type="ECO:0000256" key="3">
    <source>
        <dbReference type="ARBA" id="ARBA00022741"/>
    </source>
</evidence>
<feature type="compositionally biased region" description="Low complexity" evidence="6">
    <location>
        <begin position="474"/>
        <end position="492"/>
    </location>
</feature>
<dbReference type="InterPro" id="IPR011009">
    <property type="entry name" value="Kinase-like_dom_sf"/>
</dbReference>
<feature type="compositionally biased region" description="Low complexity" evidence="6">
    <location>
        <begin position="352"/>
        <end position="387"/>
    </location>
</feature>
<proteinExistence type="predicted"/>
<evidence type="ECO:0000259" key="7">
    <source>
        <dbReference type="PROSITE" id="PS50011"/>
    </source>
</evidence>
<keyword evidence="5" id="KW-0067">ATP-binding</keyword>
<dbReference type="EMBL" id="JACHMI010000001">
    <property type="protein sequence ID" value="MBB6548336.1"/>
    <property type="molecule type" value="Genomic_DNA"/>
</dbReference>
<dbReference type="EC" id="2.7.11.1" evidence="1"/>
<dbReference type="Pfam" id="PF00069">
    <property type="entry name" value="Pkinase"/>
    <property type="match status" value="1"/>
</dbReference>
<dbReference type="Proteomes" id="UP000565579">
    <property type="component" value="Unassembled WGS sequence"/>
</dbReference>
<keyword evidence="4 8" id="KW-0418">Kinase</keyword>
<evidence type="ECO:0000313" key="9">
    <source>
        <dbReference type="Proteomes" id="UP000565579"/>
    </source>
</evidence>
<dbReference type="PANTHER" id="PTHR43671">
    <property type="entry name" value="SERINE/THREONINE-PROTEIN KINASE NEK"/>
    <property type="match status" value="1"/>
</dbReference>
<reference evidence="8 9" key="1">
    <citation type="submission" date="2020-08" db="EMBL/GenBank/DDBJ databases">
        <title>Sequencing the genomes of 1000 actinobacteria strains.</title>
        <authorList>
            <person name="Klenk H.-P."/>
        </authorList>
    </citation>
    <scope>NUCLEOTIDE SEQUENCE [LARGE SCALE GENOMIC DNA]</scope>
    <source>
        <strain evidence="8 9">DSM 43768</strain>
    </source>
</reference>
<sequence length="816" mass="79891">MNQFQPLAADDPRRLGAYDIVARLGEGGQGVVYLGKSDSGEQVAVKLLHNALVADADARTRFLREVAVAQRVARFCTAPVLHADLDGSRPYIVSEFVPGPSLRELVINEGPRRGAALERLAISTATALAAIHRAGILHRDFKPANVLMGPEGPVVIDFGIARALDSPGATATGMAMGTPSYLAPEQLSGAQVSEAADVFAWGVTMVFAATGKPAFGADSIPVVMNRILNEEPELGKMEGLLGDLVAACLSKDPSQRPSADELIVHLTGQPAPKSAIEPVTGGQKAAAAGAAAAGAGAAGLAGAGGAGGAGAGGAGAGGAGGAAQAGTDGSGVPGGGPGGTSGQDDYPGPWHQPTGPQQLPLPQTGDYGRQAAAAAQGGPAGNAPHGASQGGRQGGQPGGAAQAAAGQGGAAGNAPQAGLPHGGPAGPHAGPVQGGAPQGGPGGMASGAPQPGMPGNGAQSGMPGGGAQPGMPGGPQAASGMPAHGPGQPFQGAHGGPAGPGGPHGPGGQGGPGRPHGPNGPGRAGGRAGTAGARPGGGGVPAKQRRTLTLALSGAAAAALLVVAGAIVVQANSKQAPVVAVGNSSSETDGGSGGAGQPSEPPVAQQSPPVVIPSDSAAPVPTLDIEPEETKKTKKPTKEPIAQVPQVVTEAPRPQTTTKSAEPTPTPTKKKKTTLVEPDVEPTEKPTSGPTTTVRAEGEADKPGTSLKPNPYKVTAVCGTGYKVVDSRALGSNATVYLLYHSGAGKNCVVTMSRLVHPGKMPMSAILQVKGGSSGNNTGKFTAYAGPVRLPAAKKCVIWGGSWSSYSWKSGWSHCS</sequence>
<evidence type="ECO:0000256" key="1">
    <source>
        <dbReference type="ARBA" id="ARBA00012513"/>
    </source>
</evidence>
<dbReference type="InterPro" id="IPR000719">
    <property type="entry name" value="Prot_kinase_dom"/>
</dbReference>
<feature type="region of interest" description="Disordered" evidence="6">
    <location>
        <begin position="575"/>
        <end position="708"/>
    </location>
</feature>
<comment type="caution">
    <text evidence="8">The sequence shown here is derived from an EMBL/GenBank/DDBJ whole genome shotgun (WGS) entry which is preliminary data.</text>
</comment>
<feature type="compositionally biased region" description="Gly residues" evidence="6">
    <location>
        <begin position="302"/>
        <end position="341"/>
    </location>
</feature>
<keyword evidence="3" id="KW-0547">Nucleotide-binding</keyword>
<name>A0A7X0NRN4_9ACTN</name>
<dbReference type="PANTHER" id="PTHR43671:SF13">
    <property type="entry name" value="SERINE_THREONINE-PROTEIN KINASE NEK2"/>
    <property type="match status" value="1"/>
</dbReference>
<keyword evidence="9" id="KW-1185">Reference proteome</keyword>
<evidence type="ECO:0000313" key="8">
    <source>
        <dbReference type="EMBL" id="MBB6548336.1"/>
    </source>
</evidence>
<feature type="region of interest" description="Disordered" evidence="6">
    <location>
        <begin position="302"/>
        <end position="542"/>
    </location>
</feature>
<evidence type="ECO:0000256" key="5">
    <source>
        <dbReference type="ARBA" id="ARBA00022840"/>
    </source>
</evidence>